<organism evidence="8 9">
    <name type="scientific">Persephonella atlantica</name>
    <dbReference type="NCBI Taxonomy" id="2699429"/>
    <lineage>
        <taxon>Bacteria</taxon>
        <taxon>Pseudomonadati</taxon>
        <taxon>Aquificota</taxon>
        <taxon>Aquificia</taxon>
        <taxon>Aquificales</taxon>
        <taxon>Hydrogenothermaceae</taxon>
        <taxon>Persephonella</taxon>
    </lineage>
</organism>
<feature type="domain" description="4Fe-4S ferredoxin-type" evidence="7">
    <location>
        <begin position="51"/>
        <end position="81"/>
    </location>
</feature>
<keyword evidence="6" id="KW-0812">Transmembrane</keyword>
<keyword evidence="6" id="KW-0472">Membrane</keyword>
<keyword evidence="6" id="KW-1133">Transmembrane helix</keyword>
<evidence type="ECO:0000256" key="1">
    <source>
        <dbReference type="ARBA" id="ARBA00022485"/>
    </source>
</evidence>
<dbReference type="PANTHER" id="PTHR43177">
    <property type="entry name" value="PROTEIN NRFC"/>
    <property type="match status" value="1"/>
</dbReference>
<keyword evidence="3" id="KW-0408">Iron</keyword>
<dbReference type="Proteomes" id="UP000772812">
    <property type="component" value="Unassembled WGS sequence"/>
</dbReference>
<dbReference type="CDD" id="cd16373">
    <property type="entry name" value="DMSOR_beta_like"/>
    <property type="match status" value="1"/>
</dbReference>
<dbReference type="NCBIfam" id="NF007012">
    <property type="entry name" value="PRK09476.1"/>
    <property type="match status" value="1"/>
</dbReference>
<evidence type="ECO:0000313" key="9">
    <source>
        <dbReference type="Proteomes" id="UP000772812"/>
    </source>
</evidence>
<evidence type="ECO:0000256" key="6">
    <source>
        <dbReference type="SAM" id="Phobius"/>
    </source>
</evidence>
<dbReference type="PROSITE" id="PS51379">
    <property type="entry name" value="4FE4S_FER_2"/>
    <property type="match status" value="3"/>
</dbReference>
<keyword evidence="2" id="KW-0479">Metal-binding</keyword>
<keyword evidence="9" id="KW-1185">Reference proteome</keyword>
<dbReference type="InterPro" id="IPR017896">
    <property type="entry name" value="4Fe4S_Fe-S-bd"/>
</dbReference>
<dbReference type="Gene3D" id="3.30.70.20">
    <property type="match status" value="2"/>
</dbReference>
<evidence type="ECO:0000313" key="8">
    <source>
        <dbReference type="EMBL" id="MBK3332018.1"/>
    </source>
</evidence>
<evidence type="ECO:0000256" key="5">
    <source>
        <dbReference type="SAM" id="MobiDB-lite"/>
    </source>
</evidence>
<dbReference type="SUPFAM" id="SSF54862">
    <property type="entry name" value="4Fe-4S ferredoxins"/>
    <property type="match status" value="1"/>
</dbReference>
<reference evidence="8 9" key="1">
    <citation type="journal article" date="2021" name="Syst. Appl. Microbiol.">
        <title>Persephonella atlantica sp. nov.: How to adapt to physico-chemical gradients in high temperature hydrothermal habitats.</title>
        <authorList>
            <person name="Francois D.X."/>
            <person name="Godfroy A."/>
            <person name="Mathien C."/>
            <person name="Aube J."/>
            <person name="Cathalot C."/>
            <person name="Lesongeur F."/>
            <person name="L'Haridon S."/>
            <person name="Philippon X."/>
            <person name="Roussel E.G."/>
        </authorList>
    </citation>
    <scope>NUCLEOTIDE SEQUENCE [LARGE SCALE GENOMIC DNA]</scope>
    <source>
        <strain evidence="8 9">MO1340</strain>
    </source>
</reference>
<evidence type="ECO:0000256" key="4">
    <source>
        <dbReference type="ARBA" id="ARBA00023014"/>
    </source>
</evidence>
<evidence type="ECO:0000256" key="3">
    <source>
        <dbReference type="ARBA" id="ARBA00023004"/>
    </source>
</evidence>
<keyword evidence="1" id="KW-0004">4Fe-4S</keyword>
<gene>
    <name evidence="8" type="primary">napG</name>
    <name evidence="8" type="ORF">GWK41_02920</name>
</gene>
<dbReference type="RefSeq" id="WP_200673411.1">
    <property type="nucleotide sequence ID" value="NZ_JAACYA010000001.1"/>
</dbReference>
<feature type="transmembrane region" description="Helical" evidence="6">
    <location>
        <begin position="14"/>
        <end position="35"/>
    </location>
</feature>
<proteinExistence type="predicted"/>
<evidence type="ECO:0000256" key="2">
    <source>
        <dbReference type="ARBA" id="ARBA00022723"/>
    </source>
</evidence>
<dbReference type="Pfam" id="PF12838">
    <property type="entry name" value="Fer4_7"/>
    <property type="match status" value="1"/>
</dbReference>
<dbReference type="InterPro" id="IPR050954">
    <property type="entry name" value="ET_IronSulfur_Cluster-Binding"/>
</dbReference>
<keyword evidence="4" id="KW-0411">Iron-sulfur</keyword>
<sequence>MAESSKVDKGRRKFFIQILQGLGLAALGGSIWGGYVAEAKHDEIVLRPPGAVPEEEFIRKCIKCGLCVEACKNRENNPDETKQTATLRLAAPGDHRPKEEGKYIYPKEVPVGTPYFVPREIPCYMCEDIPCVPPCPTGALDPELVSSVKDGKKVLDINKARMGVAVVDAENCIAYWGLQCDACYRACPLIDEAIKLELRRNPRTGRHAFLLPVVYPDVCTGCGLCELACVTEKPAIFVLPRNIALGRVGKHYVKGWEKQDEQRLKGSKGIQKTITPKSEKSPEEYLNVEDLLDEE</sequence>
<feature type="compositionally biased region" description="Acidic residues" evidence="5">
    <location>
        <begin position="286"/>
        <end position="295"/>
    </location>
</feature>
<dbReference type="EMBL" id="JAACYA010000001">
    <property type="protein sequence ID" value="MBK3332018.1"/>
    <property type="molecule type" value="Genomic_DNA"/>
</dbReference>
<evidence type="ECO:0000259" key="7">
    <source>
        <dbReference type="PROSITE" id="PS51379"/>
    </source>
</evidence>
<feature type="region of interest" description="Disordered" evidence="5">
    <location>
        <begin position="267"/>
        <end position="295"/>
    </location>
</feature>
<name>A0ABS1GGG1_9AQUI</name>
<feature type="domain" description="4Fe-4S ferredoxin-type" evidence="7">
    <location>
        <begin position="163"/>
        <end position="199"/>
    </location>
</feature>
<feature type="domain" description="4Fe-4S ferredoxin-type" evidence="7">
    <location>
        <begin position="210"/>
        <end position="241"/>
    </location>
</feature>
<protein>
    <submittedName>
        <fullName evidence="8">Ferredoxin-type protein NapG</fullName>
    </submittedName>
</protein>
<accession>A0ABS1GGG1</accession>
<dbReference type="PANTHER" id="PTHR43177:SF3">
    <property type="entry name" value="PROTEIN NRFC HOMOLOG"/>
    <property type="match status" value="1"/>
</dbReference>
<comment type="caution">
    <text evidence="8">The sequence shown here is derived from an EMBL/GenBank/DDBJ whole genome shotgun (WGS) entry which is preliminary data.</text>
</comment>